<comment type="similarity">
    <text evidence="2">Belongs to the cytochrome P450 family.</text>
</comment>
<dbReference type="Gene3D" id="1.10.630.10">
    <property type="entry name" value="Cytochrome P450"/>
    <property type="match status" value="1"/>
</dbReference>
<evidence type="ECO:0000256" key="2">
    <source>
        <dbReference type="ARBA" id="ARBA00010617"/>
    </source>
</evidence>
<gene>
    <name evidence="8" type="ORF">AB3X52_19225</name>
</gene>
<dbReference type="PANTHER" id="PTHR24286">
    <property type="entry name" value="CYTOCHROME P450 26"/>
    <property type="match status" value="1"/>
</dbReference>
<dbReference type="InterPro" id="IPR036396">
    <property type="entry name" value="Cyt_P450_sf"/>
</dbReference>
<keyword evidence="6" id="KW-0408">Iron</keyword>
<protein>
    <submittedName>
        <fullName evidence="8">Cytochrome P450</fullName>
    </submittedName>
</protein>
<proteinExistence type="inferred from homology"/>
<dbReference type="Proteomes" id="UP001556631">
    <property type="component" value="Unassembled WGS sequence"/>
</dbReference>
<keyword evidence="7" id="KW-0503">Monooxygenase</keyword>
<evidence type="ECO:0000256" key="7">
    <source>
        <dbReference type="ARBA" id="ARBA00023033"/>
    </source>
</evidence>
<dbReference type="PANTHER" id="PTHR24286:SF24">
    <property type="entry name" value="LANOSTEROL 14-ALPHA DEMETHYLASE"/>
    <property type="match status" value="1"/>
</dbReference>
<evidence type="ECO:0000256" key="1">
    <source>
        <dbReference type="ARBA" id="ARBA00001971"/>
    </source>
</evidence>
<evidence type="ECO:0000256" key="3">
    <source>
        <dbReference type="ARBA" id="ARBA00022617"/>
    </source>
</evidence>
<dbReference type="InterPro" id="IPR001128">
    <property type="entry name" value="Cyt_P450"/>
</dbReference>
<keyword evidence="9" id="KW-1185">Reference proteome</keyword>
<evidence type="ECO:0000256" key="6">
    <source>
        <dbReference type="ARBA" id="ARBA00023004"/>
    </source>
</evidence>
<comment type="cofactor">
    <cofactor evidence="1">
        <name>heme</name>
        <dbReference type="ChEBI" id="CHEBI:30413"/>
    </cofactor>
</comment>
<dbReference type="CDD" id="cd11067">
    <property type="entry name" value="CYP152"/>
    <property type="match status" value="1"/>
</dbReference>
<dbReference type="EMBL" id="JBFPJR010000062">
    <property type="protein sequence ID" value="MEX0429754.1"/>
    <property type="molecule type" value="Genomic_DNA"/>
</dbReference>
<evidence type="ECO:0000313" key="9">
    <source>
        <dbReference type="Proteomes" id="UP001556631"/>
    </source>
</evidence>
<dbReference type="Pfam" id="PF00067">
    <property type="entry name" value="p450"/>
    <property type="match status" value="1"/>
</dbReference>
<dbReference type="SUPFAM" id="SSF48264">
    <property type="entry name" value="Cytochrome P450"/>
    <property type="match status" value="1"/>
</dbReference>
<dbReference type="RefSeq" id="WP_367995720.1">
    <property type="nucleotide sequence ID" value="NZ_JBFPJR010000062.1"/>
</dbReference>
<evidence type="ECO:0000313" key="8">
    <source>
        <dbReference type="EMBL" id="MEX0429754.1"/>
    </source>
</evidence>
<dbReference type="InterPro" id="IPR002401">
    <property type="entry name" value="Cyt_P450_E_grp-I"/>
</dbReference>
<keyword evidence="5" id="KW-0560">Oxidoreductase</keyword>
<organism evidence="8 9">
    <name type="scientific">Nocardioides eburneus</name>
    <dbReference type="NCBI Taxonomy" id="3231482"/>
    <lineage>
        <taxon>Bacteria</taxon>
        <taxon>Bacillati</taxon>
        <taxon>Actinomycetota</taxon>
        <taxon>Actinomycetes</taxon>
        <taxon>Propionibacteriales</taxon>
        <taxon>Nocardioidaceae</taxon>
        <taxon>Nocardioides</taxon>
    </lineage>
</organism>
<evidence type="ECO:0000256" key="5">
    <source>
        <dbReference type="ARBA" id="ARBA00023002"/>
    </source>
</evidence>
<comment type="caution">
    <text evidence="8">The sequence shown here is derived from an EMBL/GenBank/DDBJ whole genome shotgun (WGS) entry which is preliminary data.</text>
</comment>
<evidence type="ECO:0000256" key="4">
    <source>
        <dbReference type="ARBA" id="ARBA00022723"/>
    </source>
</evidence>
<keyword evidence="3" id="KW-0349">Heme</keyword>
<sequence>MAPVDDLAYRLWRRGYRALGEERARADGADAFEHRLLGRRTVVVRGRAGAQLFYDTDTIERRKAVPAALADLLFGHGAVHGLDGEEHRRRKEMFLEILGQESVDRLAEAVASSLRRRLEAARGREVVVFDELVEAYGVAVLAWAGVDLSPDEARRTAPRLARIVDGFGAAGPAYPRAWAERLRCNAWARRVIAQVHAGTRVPAPGTPLLRIAARGDLDPRVAAVELLNLLRPTVAVAWPGTFAALALSEHPQWRTLLRDGAEGADDRRLHERRVAFGHEVRRLCPFVPALAGRVRRAGEIDGVPLRPGDRVVLDVVGTDRDPSLWADPEEFRPERFADVEPDPFGFVPQGGGDPRRGHRCPGEPLTVRILAETLGVLAEVEYDVLSSPAYDATRIPTLPDRGLVVRLR</sequence>
<dbReference type="PRINTS" id="PR00463">
    <property type="entry name" value="EP450I"/>
</dbReference>
<accession>A0ABV3T519</accession>
<keyword evidence="4" id="KW-0479">Metal-binding</keyword>
<name>A0ABV3T519_9ACTN</name>
<reference evidence="8 9" key="1">
    <citation type="submission" date="2024-07" db="EMBL/GenBank/DDBJ databases">
        <authorList>
            <person name="Lee S."/>
            <person name="Kang M."/>
        </authorList>
    </citation>
    <scope>NUCLEOTIDE SEQUENCE [LARGE SCALE GENOMIC DNA]</scope>
    <source>
        <strain evidence="8 9">DS6</strain>
    </source>
</reference>